<feature type="transmembrane region" description="Helical" evidence="1">
    <location>
        <begin position="37"/>
        <end position="60"/>
    </location>
</feature>
<evidence type="ECO:0008006" key="4">
    <source>
        <dbReference type="Google" id="ProtNLM"/>
    </source>
</evidence>
<reference evidence="2 3" key="1">
    <citation type="submission" date="2018-07" db="EMBL/GenBank/DDBJ databases">
        <title>Genomic Encyclopedia of Type Strains, Phase III (KMG-III): the genomes of soil and plant-associated and newly described type strains.</title>
        <authorList>
            <person name="Whitman W."/>
        </authorList>
    </citation>
    <scope>NUCLEOTIDE SEQUENCE [LARGE SCALE GENOMIC DNA]</scope>
    <source>
        <strain evidence="2 3">CECT 7287</strain>
    </source>
</reference>
<evidence type="ECO:0000256" key="1">
    <source>
        <dbReference type="SAM" id="Phobius"/>
    </source>
</evidence>
<feature type="transmembrane region" description="Helical" evidence="1">
    <location>
        <begin position="6"/>
        <end position="25"/>
    </location>
</feature>
<keyword evidence="3" id="KW-1185">Reference proteome</keyword>
<proteinExistence type="predicted"/>
<evidence type="ECO:0000313" key="2">
    <source>
        <dbReference type="EMBL" id="RED53204.1"/>
    </source>
</evidence>
<keyword evidence="1" id="KW-0472">Membrane</keyword>
<organism evidence="2 3">
    <name type="scientific">Cohnella phaseoli</name>
    <dbReference type="NCBI Taxonomy" id="456490"/>
    <lineage>
        <taxon>Bacteria</taxon>
        <taxon>Bacillati</taxon>
        <taxon>Bacillota</taxon>
        <taxon>Bacilli</taxon>
        <taxon>Bacillales</taxon>
        <taxon>Paenibacillaceae</taxon>
        <taxon>Cohnella</taxon>
    </lineage>
</organism>
<protein>
    <recommendedName>
        <fullName evidence="4">Lycopene cyclase domain-containing protein</fullName>
    </recommendedName>
</protein>
<gene>
    <name evidence="2" type="ORF">DFP98_15020</name>
</gene>
<dbReference type="AlphaFoldDB" id="A0A3D9HUL7"/>
<keyword evidence="1" id="KW-0812">Transmembrane</keyword>
<comment type="caution">
    <text evidence="2">The sequence shown here is derived from an EMBL/GenBank/DDBJ whole genome shotgun (WGS) entry which is preliminary data.</text>
</comment>
<dbReference type="Proteomes" id="UP000256977">
    <property type="component" value="Unassembled WGS sequence"/>
</dbReference>
<name>A0A3D9HUL7_9BACL</name>
<accession>A0A3D9HUL7</accession>
<sequence length="110" mass="12957">MEILLGIFSILVSVFLLALLIFGLIQCKKNHFIEGFYFFLIVIFLKIYYVIAPFTINRFIDSYFVNPTLLPLKMTIGEMITLLNFIPRTLEVIAFFFLVVGLYRMWKTKD</sequence>
<feature type="transmembrane region" description="Helical" evidence="1">
    <location>
        <begin position="80"/>
        <end position="103"/>
    </location>
</feature>
<keyword evidence="1" id="KW-1133">Transmembrane helix</keyword>
<dbReference type="EMBL" id="QRDZ01000050">
    <property type="protein sequence ID" value="RED53204.1"/>
    <property type="molecule type" value="Genomic_DNA"/>
</dbReference>
<evidence type="ECO:0000313" key="3">
    <source>
        <dbReference type="Proteomes" id="UP000256977"/>
    </source>
</evidence>